<keyword evidence="5 10" id="KW-0999">Mitochondrion inner membrane</keyword>
<dbReference type="PROSITE" id="PS00822">
    <property type="entry name" value="CYTO_HEME_LYASE_2"/>
    <property type="match status" value="1"/>
</dbReference>
<dbReference type="VEuPathDB" id="FungiDB:H257_06235"/>
<dbReference type="PROSITE" id="PS00821">
    <property type="entry name" value="CYTO_HEME_LYASE_1"/>
    <property type="match status" value="1"/>
</dbReference>
<protein>
    <recommendedName>
        <fullName evidence="10">Holocytochrome c-type synthase</fullName>
        <ecNumber evidence="10">4.4.1.17</ecNumber>
    </recommendedName>
</protein>
<keyword evidence="7 10" id="KW-0496">Mitochondrion</keyword>
<comment type="subcellular location">
    <subcellularLocation>
        <location evidence="1 10">Mitochondrion inner membrane</location>
    </subcellularLocation>
</comment>
<evidence type="ECO:0000256" key="11">
    <source>
        <dbReference type="SAM" id="MobiDB-lite"/>
    </source>
</evidence>
<dbReference type="Proteomes" id="UP000265716">
    <property type="component" value="Unassembled WGS sequence"/>
</dbReference>
<gene>
    <name evidence="12" type="ORF">DYB25_006134</name>
    <name evidence="17" type="ORF">DYB26_000765</name>
    <name evidence="15" type="ORF">DYB30_004120</name>
    <name evidence="16" type="ORF">DYB31_001851</name>
    <name evidence="13" type="ORF">DYB34_006668</name>
    <name evidence="14" type="ORF">DYB38_007163</name>
</gene>
<name>A0A397DNN1_APHAT</name>
<keyword evidence="4 10" id="KW-0479">Metal-binding</keyword>
<evidence type="ECO:0000313" key="15">
    <source>
        <dbReference type="EMBL" id="RHY68774.1"/>
    </source>
</evidence>
<dbReference type="Proteomes" id="UP000266239">
    <property type="component" value="Unassembled WGS sequence"/>
</dbReference>
<feature type="region of interest" description="Disordered" evidence="11">
    <location>
        <begin position="1"/>
        <end position="33"/>
    </location>
</feature>
<evidence type="ECO:0000313" key="21">
    <source>
        <dbReference type="Proteomes" id="UP000266643"/>
    </source>
</evidence>
<dbReference type="EMBL" id="QUTC01003907">
    <property type="protein sequence ID" value="RHY67617.1"/>
    <property type="molecule type" value="Genomic_DNA"/>
</dbReference>
<evidence type="ECO:0000256" key="3">
    <source>
        <dbReference type="ARBA" id="ARBA00022617"/>
    </source>
</evidence>
<feature type="compositionally biased region" description="Polar residues" evidence="11">
    <location>
        <begin position="68"/>
        <end position="99"/>
    </location>
</feature>
<evidence type="ECO:0000313" key="13">
    <source>
        <dbReference type="EMBL" id="RHY51582.1"/>
    </source>
</evidence>
<comment type="function">
    <text evidence="10">Lyase that catalyzes the covalent linking of the heme group to the cytochrome C apoprotein to produce the mature functional cytochrome.</text>
</comment>
<dbReference type="PANTHER" id="PTHR12743:SF8">
    <property type="entry name" value="PROTEIN HRI1"/>
    <property type="match status" value="1"/>
</dbReference>
<dbReference type="EMBL" id="QUTA01004061">
    <property type="protein sequence ID" value="RHY21223.1"/>
    <property type="molecule type" value="Genomic_DNA"/>
</dbReference>
<dbReference type="GO" id="GO:0005743">
    <property type="term" value="C:mitochondrial inner membrane"/>
    <property type="evidence" value="ECO:0007669"/>
    <property type="project" value="UniProtKB-SubCell"/>
</dbReference>
<evidence type="ECO:0000256" key="4">
    <source>
        <dbReference type="ARBA" id="ARBA00022723"/>
    </source>
</evidence>
<comment type="caution">
    <text evidence="14">The sequence shown here is derived from an EMBL/GenBank/DDBJ whole genome shotgun (WGS) entry which is preliminary data.</text>
</comment>
<dbReference type="Proteomes" id="UP000286510">
    <property type="component" value="Unassembled WGS sequence"/>
</dbReference>
<dbReference type="GO" id="GO:0046872">
    <property type="term" value="F:metal ion binding"/>
    <property type="evidence" value="ECO:0007669"/>
    <property type="project" value="UniProtKB-KW"/>
</dbReference>
<comment type="catalytic activity">
    <reaction evidence="10">
        <text>holo-[cytochrome c] = apo-[cytochrome c] + heme b</text>
        <dbReference type="Rhea" id="RHEA:22648"/>
        <dbReference type="Rhea" id="RHEA-COMP:10725"/>
        <dbReference type="Rhea" id="RHEA-COMP:10726"/>
        <dbReference type="ChEBI" id="CHEBI:29950"/>
        <dbReference type="ChEBI" id="CHEBI:60344"/>
        <dbReference type="ChEBI" id="CHEBI:83739"/>
        <dbReference type="EC" id="4.4.1.17"/>
    </reaction>
</comment>
<dbReference type="GO" id="GO:0004408">
    <property type="term" value="F:holocytochrome-c synthase activity"/>
    <property type="evidence" value="ECO:0007669"/>
    <property type="project" value="UniProtKB-EC"/>
</dbReference>
<dbReference type="AlphaFoldDB" id="A0A397DNN1"/>
<keyword evidence="3 10" id="KW-0349">Heme</keyword>
<dbReference type="EMBL" id="QUTB01006116">
    <property type="protein sequence ID" value="RHY51582.1"/>
    <property type="molecule type" value="Genomic_DNA"/>
</dbReference>
<sequence length="427" mass="46787">MGNTSSTPAVTAATPLKPTAQEGCPVKHSNVAPEGCPVKHSGNTTSVEGEGCPVVKKQKVYNVYSQEIDPTNNMPSNPNQEPNDGQKYPLNTTRVTSTIPKGGTDGTWTYPSEQMFFNALRRKGKGEDVHEGHVQTIVSIHNNMNERAWNQVAAWEEALHPGYALDTTNPWLYILQIVTQYTNTNNMCRSDSKLLRFCGRPDDLTPIARLKTLFGFVYDKPFDRHDWVVVRNDNTEQRYVIDYYFDDDKAAEDAVPRLHDVTSVKSITMYARPAVDSLSAVVDRIKFPLLNLLGTAPAVSFPPPPPSDEADASANNDDLLTVEQVNATFGQIQANCSKCFTNVQTCADEVACTQAATALQFCMANILCKPDAVQFTAALASGDEGRIEEAYAAMGNCVDRFEVRSRAALQQQALEAARKVSAAAQSP</sequence>
<organism evidence="14 18">
    <name type="scientific">Aphanomyces astaci</name>
    <name type="common">Crayfish plague agent</name>
    <dbReference type="NCBI Taxonomy" id="112090"/>
    <lineage>
        <taxon>Eukaryota</taxon>
        <taxon>Sar</taxon>
        <taxon>Stramenopiles</taxon>
        <taxon>Oomycota</taxon>
        <taxon>Saprolegniomycetes</taxon>
        <taxon>Saprolegniales</taxon>
        <taxon>Verrucalvaceae</taxon>
        <taxon>Aphanomyces</taxon>
    </lineage>
</organism>
<dbReference type="EC" id="4.4.1.17" evidence="10"/>
<evidence type="ECO:0000313" key="12">
    <source>
        <dbReference type="EMBL" id="RHY21223.1"/>
    </source>
</evidence>
<dbReference type="Proteomes" id="UP000266643">
    <property type="component" value="Unassembled WGS sequence"/>
</dbReference>
<dbReference type="EMBL" id="QUTF01013981">
    <property type="protein sequence ID" value="RHZ15131.1"/>
    <property type="molecule type" value="Genomic_DNA"/>
</dbReference>
<evidence type="ECO:0000313" key="23">
    <source>
        <dbReference type="Proteomes" id="UP000286510"/>
    </source>
</evidence>
<accession>A0A397DNN1</accession>
<dbReference type="Proteomes" id="UP000283543">
    <property type="component" value="Unassembled WGS sequence"/>
</dbReference>
<evidence type="ECO:0000313" key="18">
    <source>
        <dbReference type="Proteomes" id="UP000265716"/>
    </source>
</evidence>
<evidence type="ECO:0000256" key="7">
    <source>
        <dbReference type="ARBA" id="ARBA00023128"/>
    </source>
</evidence>
<dbReference type="EMBL" id="QUTE01022075">
    <property type="protein sequence ID" value="RHY82800.1"/>
    <property type="molecule type" value="Genomic_DNA"/>
</dbReference>
<dbReference type="EMBL" id="QUTD01004306">
    <property type="protein sequence ID" value="RHY68774.1"/>
    <property type="molecule type" value="Genomic_DNA"/>
</dbReference>
<evidence type="ECO:0000313" key="20">
    <source>
        <dbReference type="Proteomes" id="UP000266239"/>
    </source>
</evidence>
<evidence type="ECO:0000256" key="1">
    <source>
        <dbReference type="ARBA" id="ARBA00004273"/>
    </source>
</evidence>
<dbReference type="PANTHER" id="PTHR12743">
    <property type="entry name" value="CYTOCHROME C1 HEME LYASE"/>
    <property type="match status" value="1"/>
</dbReference>
<evidence type="ECO:0000256" key="6">
    <source>
        <dbReference type="ARBA" id="ARBA00023004"/>
    </source>
</evidence>
<evidence type="ECO:0000313" key="19">
    <source>
        <dbReference type="Proteomes" id="UP000266196"/>
    </source>
</evidence>
<feature type="region of interest" description="Disordered" evidence="11">
    <location>
        <begin position="68"/>
        <end position="105"/>
    </location>
</feature>
<evidence type="ECO:0000313" key="16">
    <source>
        <dbReference type="EMBL" id="RHY82800.1"/>
    </source>
</evidence>
<keyword evidence="6 10" id="KW-0408">Iron</keyword>
<keyword evidence="9 10" id="KW-0456">Lyase</keyword>
<feature type="compositionally biased region" description="Low complexity" evidence="11">
    <location>
        <begin position="1"/>
        <end position="15"/>
    </location>
</feature>
<comment type="similarity">
    <text evidence="2 10">Belongs to the cytochrome c-type heme lyase family.</text>
</comment>
<reference evidence="18 19" key="1">
    <citation type="submission" date="2018-08" db="EMBL/GenBank/DDBJ databases">
        <title>Aphanomyces genome sequencing and annotation.</title>
        <authorList>
            <person name="Minardi D."/>
            <person name="Oidtmann B."/>
            <person name="Van Der Giezen M."/>
            <person name="Studholme D.J."/>
        </authorList>
    </citation>
    <scope>NUCLEOTIDE SEQUENCE [LARGE SCALE GENOMIC DNA]</scope>
    <source>
        <strain evidence="16 19">197901</strain>
        <strain evidence="15 21">D2</strain>
        <strain evidence="17 23">FDL457</strain>
        <strain evidence="14 18">SA</strain>
        <strain evidence="13 22">Si</strain>
        <strain evidence="12 20">Yx</strain>
    </source>
</reference>
<proteinExistence type="inferred from homology"/>
<dbReference type="InterPro" id="IPR000511">
    <property type="entry name" value="Holocyt_c/c1_synthase"/>
</dbReference>
<evidence type="ECO:0000313" key="17">
    <source>
        <dbReference type="EMBL" id="RHZ15131.1"/>
    </source>
</evidence>
<evidence type="ECO:0000256" key="9">
    <source>
        <dbReference type="ARBA" id="ARBA00023239"/>
    </source>
</evidence>
<dbReference type="Proteomes" id="UP000266196">
    <property type="component" value="Unassembled WGS sequence"/>
</dbReference>
<dbReference type="Pfam" id="PF01265">
    <property type="entry name" value="Cyto_heme_lyase"/>
    <property type="match status" value="1"/>
</dbReference>
<keyword evidence="8 10" id="KW-0472">Membrane</keyword>
<evidence type="ECO:0000313" key="22">
    <source>
        <dbReference type="Proteomes" id="UP000283543"/>
    </source>
</evidence>
<evidence type="ECO:0000313" key="14">
    <source>
        <dbReference type="EMBL" id="RHY67617.1"/>
    </source>
</evidence>
<evidence type="ECO:0000256" key="10">
    <source>
        <dbReference type="RuleBase" id="RU363130"/>
    </source>
</evidence>
<evidence type="ECO:0000256" key="5">
    <source>
        <dbReference type="ARBA" id="ARBA00022792"/>
    </source>
</evidence>
<evidence type="ECO:0000256" key="8">
    <source>
        <dbReference type="ARBA" id="ARBA00023136"/>
    </source>
</evidence>
<evidence type="ECO:0000256" key="2">
    <source>
        <dbReference type="ARBA" id="ARBA00007255"/>
    </source>
</evidence>